<comment type="caution">
    <text evidence="1">The sequence shown here is derived from an EMBL/GenBank/DDBJ whole genome shotgun (WGS) entry which is preliminary data.</text>
</comment>
<dbReference type="Proteomes" id="UP000318878">
    <property type="component" value="Unassembled WGS sequence"/>
</dbReference>
<organism evidence="1 2">
    <name type="scientific">Blastopirellula retiformator</name>
    <dbReference type="NCBI Taxonomy" id="2527970"/>
    <lineage>
        <taxon>Bacteria</taxon>
        <taxon>Pseudomonadati</taxon>
        <taxon>Planctomycetota</taxon>
        <taxon>Planctomycetia</taxon>
        <taxon>Pirellulales</taxon>
        <taxon>Pirellulaceae</taxon>
        <taxon>Blastopirellula</taxon>
    </lineage>
</organism>
<gene>
    <name evidence="1" type="ORF">Enr8_20170</name>
</gene>
<reference evidence="1 2" key="1">
    <citation type="submission" date="2019-02" db="EMBL/GenBank/DDBJ databases">
        <title>Deep-cultivation of Planctomycetes and their phenomic and genomic characterization uncovers novel biology.</title>
        <authorList>
            <person name="Wiegand S."/>
            <person name="Jogler M."/>
            <person name="Boedeker C."/>
            <person name="Pinto D."/>
            <person name="Vollmers J."/>
            <person name="Rivas-Marin E."/>
            <person name="Kohn T."/>
            <person name="Peeters S.H."/>
            <person name="Heuer A."/>
            <person name="Rast P."/>
            <person name="Oberbeckmann S."/>
            <person name="Bunk B."/>
            <person name="Jeske O."/>
            <person name="Meyerdierks A."/>
            <person name="Storesund J.E."/>
            <person name="Kallscheuer N."/>
            <person name="Luecker S."/>
            <person name="Lage O.M."/>
            <person name="Pohl T."/>
            <person name="Merkel B.J."/>
            <person name="Hornburger P."/>
            <person name="Mueller R.-W."/>
            <person name="Bruemmer F."/>
            <person name="Labrenz M."/>
            <person name="Spormann A.M."/>
            <person name="Op Den Camp H."/>
            <person name="Overmann J."/>
            <person name="Amann R."/>
            <person name="Jetten M.S.M."/>
            <person name="Mascher T."/>
            <person name="Medema M.H."/>
            <person name="Devos D.P."/>
            <person name="Kaster A.-K."/>
            <person name="Ovreas L."/>
            <person name="Rohde M."/>
            <person name="Galperin M.Y."/>
            <person name="Jogler C."/>
        </authorList>
    </citation>
    <scope>NUCLEOTIDE SEQUENCE [LARGE SCALE GENOMIC DNA]</scope>
    <source>
        <strain evidence="1 2">Enr8</strain>
    </source>
</reference>
<sequence length="47" mass="4965">MLSVPGSSKIFVASAPVDFRKSHDGLAAIVEQAIGREKGTVEKRPAL</sequence>
<evidence type="ECO:0000313" key="2">
    <source>
        <dbReference type="Proteomes" id="UP000318878"/>
    </source>
</evidence>
<dbReference type="InterPro" id="IPR008878">
    <property type="entry name" value="Transposase_IS66_Orf2"/>
</dbReference>
<name>A0A5C5V7Q6_9BACT</name>
<protein>
    <submittedName>
        <fullName evidence="1">IS66 Orf2 like protein</fullName>
    </submittedName>
</protein>
<dbReference type="EMBL" id="SJPF01000002">
    <property type="protein sequence ID" value="TWT34604.1"/>
    <property type="molecule type" value="Genomic_DNA"/>
</dbReference>
<accession>A0A5C5V7Q6</accession>
<keyword evidence="2" id="KW-1185">Reference proteome</keyword>
<dbReference type="Pfam" id="PF05717">
    <property type="entry name" value="TnpB_IS66"/>
    <property type="match status" value="1"/>
</dbReference>
<dbReference type="AlphaFoldDB" id="A0A5C5V7Q6"/>
<evidence type="ECO:0000313" key="1">
    <source>
        <dbReference type="EMBL" id="TWT34604.1"/>
    </source>
</evidence>
<proteinExistence type="predicted"/>